<dbReference type="PROSITE" id="PS00252">
    <property type="entry name" value="INTERFERON_A_B_D"/>
    <property type="match status" value="1"/>
</dbReference>
<proteinExistence type="inferred from homology"/>
<keyword evidence="6 8" id="KW-0051">Antiviral defense</keyword>
<gene>
    <name evidence="10" type="primary">IF1AF1</name>
</gene>
<comment type="subcellular location">
    <subcellularLocation>
        <location evidence="1">Secreted</location>
    </subcellularLocation>
</comment>
<evidence type="ECO:0000313" key="10">
    <source>
        <dbReference type="EMBL" id="CAB0000120.1"/>
    </source>
</evidence>
<dbReference type="Pfam" id="PF00143">
    <property type="entry name" value="Interferon"/>
    <property type="match status" value="1"/>
</dbReference>
<evidence type="ECO:0000256" key="1">
    <source>
        <dbReference type="ARBA" id="ARBA00004613"/>
    </source>
</evidence>
<dbReference type="GO" id="GO:0051607">
    <property type="term" value="P:defense response to virus"/>
    <property type="evidence" value="ECO:0007669"/>
    <property type="project" value="UniProtKB-KW"/>
</dbReference>
<dbReference type="InterPro" id="IPR000471">
    <property type="entry name" value="Interferon_alpha/beta/delta"/>
</dbReference>
<keyword evidence="7" id="KW-1015">Disulfide bond</keyword>
<feature type="chain" id="PRO_5031509945" evidence="9">
    <location>
        <begin position="24"/>
        <end position="200"/>
    </location>
</feature>
<organism evidence="10">
    <name type="scientific">Microcebus murinus</name>
    <name type="common">Gray mouse lemur</name>
    <name type="synonym">Lemur murinus</name>
    <dbReference type="NCBI Taxonomy" id="30608"/>
    <lineage>
        <taxon>Eukaryota</taxon>
        <taxon>Metazoa</taxon>
        <taxon>Chordata</taxon>
        <taxon>Craniata</taxon>
        <taxon>Vertebrata</taxon>
        <taxon>Euteleostomi</taxon>
        <taxon>Mammalia</taxon>
        <taxon>Eutheria</taxon>
        <taxon>Euarchontoglires</taxon>
        <taxon>Primates</taxon>
        <taxon>Strepsirrhini</taxon>
        <taxon>Lemuriformes</taxon>
        <taxon>Cheirogaleidae</taxon>
        <taxon>Microcebus</taxon>
    </lineage>
</organism>
<sequence>MASSFSLLMALVGLSCMSLCSLGCKMPLNHRQGNLRALRLLAQMRKISPFSCLQDRNDFRFPQEEFDGNHHQKIEAVSAVYEMFQQIFNLFISKDSFEVWNRNLLDRLLNQVFQQIDDLKACLNEEEETEETAQVIVKVIYTVRRYFQRIIFYLQEKKYSSCAWEIVRLEIMKALSITNRFEQKLVMNHTWVNIEKIVID</sequence>
<keyword evidence="3 8" id="KW-0202">Cytokine</keyword>
<dbReference type="GO" id="GO:0005126">
    <property type="term" value="F:cytokine receptor binding"/>
    <property type="evidence" value="ECO:0007669"/>
    <property type="project" value="InterPro"/>
</dbReference>
<evidence type="ECO:0000256" key="3">
    <source>
        <dbReference type="ARBA" id="ARBA00022514"/>
    </source>
</evidence>
<evidence type="ECO:0000256" key="9">
    <source>
        <dbReference type="SAM" id="SignalP"/>
    </source>
</evidence>
<evidence type="ECO:0000256" key="7">
    <source>
        <dbReference type="ARBA" id="ARBA00023157"/>
    </source>
</evidence>
<dbReference type="GO" id="GO:0005125">
    <property type="term" value="F:cytokine activity"/>
    <property type="evidence" value="ECO:0007669"/>
    <property type="project" value="UniProtKB-KW"/>
</dbReference>
<name>A0A7R8C3G8_MICMU</name>
<accession>A0A7R8C3G8</accession>
<dbReference type="PANTHER" id="PTHR11691:SF60">
    <property type="entry name" value="INTERFERON ALPHA-5"/>
    <property type="match status" value="1"/>
</dbReference>
<dbReference type="FunFam" id="1.20.1250.10:FF:000001">
    <property type="entry name" value="Interferon alpha"/>
    <property type="match status" value="1"/>
</dbReference>
<evidence type="ECO:0000256" key="8">
    <source>
        <dbReference type="RuleBase" id="RU000436"/>
    </source>
</evidence>
<dbReference type="Gene3D" id="1.20.1250.10">
    <property type="match status" value="1"/>
</dbReference>
<dbReference type="PRINTS" id="PR00266">
    <property type="entry name" value="INTERFERONAB"/>
</dbReference>
<evidence type="ECO:0000256" key="2">
    <source>
        <dbReference type="ARBA" id="ARBA00011033"/>
    </source>
</evidence>
<evidence type="ECO:0000256" key="4">
    <source>
        <dbReference type="ARBA" id="ARBA00022525"/>
    </source>
</evidence>
<dbReference type="InterPro" id="IPR009079">
    <property type="entry name" value="4_helix_cytokine-like_core"/>
</dbReference>
<dbReference type="SMART" id="SM00076">
    <property type="entry name" value="IFabd"/>
    <property type="match status" value="1"/>
</dbReference>
<keyword evidence="5 9" id="KW-0732">Signal</keyword>
<dbReference type="SUPFAM" id="SSF47266">
    <property type="entry name" value="4-helical cytokines"/>
    <property type="match status" value="1"/>
</dbReference>
<dbReference type="GO" id="GO:0005615">
    <property type="term" value="C:extracellular space"/>
    <property type="evidence" value="ECO:0007669"/>
    <property type="project" value="UniProtKB-KW"/>
</dbReference>
<evidence type="ECO:0000256" key="5">
    <source>
        <dbReference type="ARBA" id="ARBA00022729"/>
    </source>
</evidence>
<dbReference type="EMBL" id="LR760972">
    <property type="protein sequence ID" value="CAB0000120.1"/>
    <property type="molecule type" value="Genomic_DNA"/>
</dbReference>
<feature type="signal peptide" evidence="9">
    <location>
        <begin position="1"/>
        <end position="23"/>
    </location>
</feature>
<dbReference type="AlphaFoldDB" id="A0A7R8C3G8"/>
<evidence type="ECO:0000256" key="6">
    <source>
        <dbReference type="ARBA" id="ARBA00023118"/>
    </source>
</evidence>
<dbReference type="PANTHER" id="PTHR11691">
    <property type="entry name" value="TYPE I INTERFERON"/>
    <property type="match status" value="1"/>
</dbReference>
<reference evidence="10" key="1">
    <citation type="journal article" date="2020" name="Genomics">
        <title>Comparative genomic analysis of eutherian interferon genes.</title>
        <authorList>
            <person name="Premzl M."/>
        </authorList>
    </citation>
    <scope>NUCLEOTIDE SEQUENCE</scope>
</reference>
<protein>
    <submittedName>
        <fullName evidence="10">Interferon 1AF1</fullName>
    </submittedName>
</protein>
<keyword evidence="4" id="KW-0964">Secreted</keyword>
<comment type="similarity">
    <text evidence="2 8">Belongs to the alpha/beta interferon family.</text>
</comment>